<dbReference type="Pfam" id="PF19816">
    <property type="entry name" value="DUF6299"/>
    <property type="match status" value="1"/>
</dbReference>
<evidence type="ECO:0000256" key="1">
    <source>
        <dbReference type="SAM" id="SignalP"/>
    </source>
</evidence>
<dbReference type="RefSeq" id="WP_189557918.1">
    <property type="nucleotide sequence ID" value="NZ_BMTE01000002.1"/>
</dbReference>
<comment type="caution">
    <text evidence="3">The sequence shown here is derived from an EMBL/GenBank/DDBJ whole genome shotgun (WGS) entry which is preliminary data.</text>
</comment>
<dbReference type="AlphaFoldDB" id="A0A918BLM0"/>
<name>A0A918BLM0_9ACTN</name>
<keyword evidence="1" id="KW-0732">Signal</keyword>
<evidence type="ECO:0000259" key="2">
    <source>
        <dbReference type="Pfam" id="PF19816"/>
    </source>
</evidence>
<organism evidence="3 4">
    <name type="scientific">Streptomyces pilosus</name>
    <dbReference type="NCBI Taxonomy" id="28893"/>
    <lineage>
        <taxon>Bacteria</taxon>
        <taxon>Bacillati</taxon>
        <taxon>Actinomycetota</taxon>
        <taxon>Actinomycetes</taxon>
        <taxon>Kitasatosporales</taxon>
        <taxon>Streptomycetaceae</taxon>
        <taxon>Streptomyces</taxon>
    </lineage>
</organism>
<keyword evidence="4" id="KW-1185">Reference proteome</keyword>
<evidence type="ECO:0000313" key="3">
    <source>
        <dbReference type="EMBL" id="GGQ78112.1"/>
    </source>
</evidence>
<evidence type="ECO:0000313" key="4">
    <source>
        <dbReference type="Proteomes" id="UP000656732"/>
    </source>
</evidence>
<gene>
    <name evidence="3" type="ORF">GCM10010280_25740</name>
</gene>
<protein>
    <recommendedName>
        <fullName evidence="2">DUF6299 domain-containing protein</fullName>
    </recommendedName>
</protein>
<feature type="domain" description="DUF6299" evidence="2">
    <location>
        <begin position="33"/>
        <end position="146"/>
    </location>
</feature>
<feature type="chain" id="PRO_5038976017" description="DUF6299 domain-containing protein" evidence="1">
    <location>
        <begin position="25"/>
        <end position="147"/>
    </location>
</feature>
<reference evidence="3" key="2">
    <citation type="submission" date="2020-09" db="EMBL/GenBank/DDBJ databases">
        <authorList>
            <person name="Sun Q."/>
            <person name="Ohkuma M."/>
        </authorList>
    </citation>
    <scope>NUCLEOTIDE SEQUENCE</scope>
    <source>
        <strain evidence="3">JCM 4403</strain>
    </source>
</reference>
<dbReference type="EMBL" id="BMTU01000004">
    <property type="protein sequence ID" value="GGQ78112.1"/>
    <property type="molecule type" value="Genomic_DNA"/>
</dbReference>
<dbReference type="InterPro" id="IPR046266">
    <property type="entry name" value="DUF6299"/>
</dbReference>
<dbReference type="Proteomes" id="UP000656732">
    <property type="component" value="Unassembled WGS sequence"/>
</dbReference>
<sequence>MPVRPLLGAAAGAALLLLGTGAAAPSAAAPADPAEVVTVDAKGRITDDGTITLSGTYRCLAGGGAAFVGSSVSRAATDTLSYGIGGTHAVCDGKTHRWENTGRVSGDRVKAGPAHVEATIMELRPSGIVLLPVPHAVGKQDITLVRD</sequence>
<feature type="signal peptide" evidence="1">
    <location>
        <begin position="1"/>
        <end position="24"/>
    </location>
</feature>
<reference evidence="3" key="1">
    <citation type="journal article" date="2014" name="Int. J. Syst. Evol. Microbiol.">
        <title>Complete genome sequence of Corynebacterium casei LMG S-19264T (=DSM 44701T), isolated from a smear-ripened cheese.</title>
        <authorList>
            <consortium name="US DOE Joint Genome Institute (JGI-PGF)"/>
            <person name="Walter F."/>
            <person name="Albersmeier A."/>
            <person name="Kalinowski J."/>
            <person name="Ruckert C."/>
        </authorList>
    </citation>
    <scope>NUCLEOTIDE SEQUENCE</scope>
    <source>
        <strain evidence="3">JCM 4403</strain>
    </source>
</reference>
<accession>A0A918BLM0</accession>
<proteinExistence type="predicted"/>